<keyword evidence="2" id="KW-1185">Reference proteome</keyword>
<name>A0A409Y2D0_9AGAR</name>
<comment type="caution">
    <text evidence="1">The sequence shown here is derived from an EMBL/GenBank/DDBJ whole genome shotgun (WGS) entry which is preliminary data.</text>
</comment>
<dbReference type="STRING" id="231916.A0A409Y2D0"/>
<dbReference type="AlphaFoldDB" id="A0A409Y2D0"/>
<dbReference type="InParanoid" id="A0A409Y2D0"/>
<protein>
    <submittedName>
        <fullName evidence="1">Uncharacterized protein</fullName>
    </submittedName>
</protein>
<accession>A0A409Y2D0</accession>
<organism evidence="1 2">
    <name type="scientific">Gymnopilus dilepis</name>
    <dbReference type="NCBI Taxonomy" id="231916"/>
    <lineage>
        <taxon>Eukaryota</taxon>
        <taxon>Fungi</taxon>
        <taxon>Dikarya</taxon>
        <taxon>Basidiomycota</taxon>
        <taxon>Agaricomycotina</taxon>
        <taxon>Agaricomycetes</taxon>
        <taxon>Agaricomycetidae</taxon>
        <taxon>Agaricales</taxon>
        <taxon>Agaricineae</taxon>
        <taxon>Hymenogastraceae</taxon>
        <taxon>Gymnopilus</taxon>
    </lineage>
</organism>
<evidence type="ECO:0000313" key="2">
    <source>
        <dbReference type="Proteomes" id="UP000284706"/>
    </source>
</evidence>
<evidence type="ECO:0000313" key="1">
    <source>
        <dbReference type="EMBL" id="PPQ97142.1"/>
    </source>
</evidence>
<reference evidence="1 2" key="1">
    <citation type="journal article" date="2018" name="Evol. Lett.">
        <title>Horizontal gene cluster transfer increased hallucinogenic mushroom diversity.</title>
        <authorList>
            <person name="Reynolds H.T."/>
            <person name="Vijayakumar V."/>
            <person name="Gluck-Thaler E."/>
            <person name="Korotkin H.B."/>
            <person name="Matheny P.B."/>
            <person name="Slot J.C."/>
        </authorList>
    </citation>
    <scope>NUCLEOTIDE SEQUENCE [LARGE SCALE GENOMIC DNA]</scope>
    <source>
        <strain evidence="1 2">SRW20</strain>
    </source>
</reference>
<sequence>MTSETSSVHFGQLNDTNYAESMRMEAVLVRAGLLQMIDVVIDKTGKDATTIVKDIKAAIDARAADKMNEARAEIILRVEDGQLAHYMKSRDPREIWATLERVHHAAGFATNLALCWRFLTMKKTDSQTMQAWIGQVQALAFWLGQAGTDVTNQDKILALTMGLPSSYDSVRRFW</sequence>
<dbReference type="OrthoDB" id="3265539at2759"/>
<dbReference type="EMBL" id="NHYE01001286">
    <property type="protein sequence ID" value="PPQ97142.1"/>
    <property type="molecule type" value="Genomic_DNA"/>
</dbReference>
<gene>
    <name evidence="1" type="ORF">CVT26_000628</name>
</gene>
<dbReference type="Pfam" id="PF14223">
    <property type="entry name" value="Retrotran_gag_2"/>
    <property type="match status" value="1"/>
</dbReference>
<dbReference type="Proteomes" id="UP000284706">
    <property type="component" value="Unassembled WGS sequence"/>
</dbReference>
<proteinExistence type="predicted"/>